<dbReference type="OrthoDB" id="3647614at2759"/>
<evidence type="ECO:0000313" key="2">
    <source>
        <dbReference type="EMBL" id="ESZ94065.1"/>
    </source>
</evidence>
<feature type="chain" id="PRO_5004920459" evidence="1">
    <location>
        <begin position="18"/>
        <end position="136"/>
    </location>
</feature>
<accession>W9CHP5</accession>
<feature type="signal peptide" evidence="1">
    <location>
        <begin position="1"/>
        <end position="17"/>
    </location>
</feature>
<dbReference type="Proteomes" id="UP000019487">
    <property type="component" value="Unassembled WGS sequence"/>
</dbReference>
<dbReference type="EMBL" id="AYSA01000269">
    <property type="protein sequence ID" value="ESZ94065.1"/>
    <property type="molecule type" value="Genomic_DNA"/>
</dbReference>
<evidence type="ECO:0000313" key="3">
    <source>
        <dbReference type="Proteomes" id="UP000019487"/>
    </source>
</evidence>
<sequence>MLFTTILPLTFLTGVLATPLPITQTATSTCSTLITRLDYYQGYTSPTQCGVDVFQGNITSGVCINITTQGLMLFPSDSHCVFSLWKGNVGCSGDPTSTFDLGVAAEGTQSVGTCVGTGVLDGGKFYHGSGFLSCGC</sequence>
<reference evidence="2 3" key="1">
    <citation type="journal article" date="2014" name="Genome Announc.">
        <title>Draft genome sequence of Sclerotinia borealis, a psychrophilic plant pathogenic fungus.</title>
        <authorList>
            <person name="Mardanov A.V."/>
            <person name="Beletsky A.V."/>
            <person name="Kadnikov V.V."/>
            <person name="Ignatov A.N."/>
            <person name="Ravin N.V."/>
        </authorList>
    </citation>
    <scope>NUCLEOTIDE SEQUENCE [LARGE SCALE GENOMIC DNA]</scope>
    <source>
        <strain evidence="3">F-4157</strain>
    </source>
</reference>
<comment type="caution">
    <text evidence="2">The sequence shown here is derived from an EMBL/GenBank/DDBJ whole genome shotgun (WGS) entry which is preliminary data.</text>
</comment>
<dbReference type="AlphaFoldDB" id="W9CHP5"/>
<keyword evidence="1" id="KW-0732">Signal</keyword>
<evidence type="ECO:0000256" key="1">
    <source>
        <dbReference type="SAM" id="SignalP"/>
    </source>
</evidence>
<organism evidence="2 3">
    <name type="scientific">Sclerotinia borealis (strain F-4128)</name>
    <dbReference type="NCBI Taxonomy" id="1432307"/>
    <lineage>
        <taxon>Eukaryota</taxon>
        <taxon>Fungi</taxon>
        <taxon>Dikarya</taxon>
        <taxon>Ascomycota</taxon>
        <taxon>Pezizomycotina</taxon>
        <taxon>Leotiomycetes</taxon>
        <taxon>Helotiales</taxon>
        <taxon>Sclerotiniaceae</taxon>
        <taxon>Sclerotinia</taxon>
    </lineage>
</organism>
<protein>
    <submittedName>
        <fullName evidence="2">Uncharacterized protein</fullName>
    </submittedName>
</protein>
<name>W9CHP5_SCLBF</name>
<gene>
    <name evidence="2" type="ORF">SBOR_5541</name>
</gene>
<keyword evidence="3" id="KW-1185">Reference proteome</keyword>
<proteinExistence type="predicted"/>
<dbReference type="HOGENOM" id="CLU_1854861_0_0_1"/>